<keyword evidence="1" id="KW-1133">Transmembrane helix</keyword>
<evidence type="ECO:0000313" key="3">
    <source>
        <dbReference type="Proteomes" id="UP000664122"/>
    </source>
</evidence>
<dbReference type="EMBL" id="JAFMPP010000020">
    <property type="protein sequence ID" value="MBO0664349.1"/>
    <property type="molecule type" value="Genomic_DNA"/>
</dbReference>
<dbReference type="AlphaFoldDB" id="A0A939G3E6"/>
<evidence type="ECO:0000313" key="2">
    <source>
        <dbReference type="EMBL" id="MBO0664349.1"/>
    </source>
</evidence>
<keyword evidence="3" id="KW-1185">Reference proteome</keyword>
<keyword evidence="1" id="KW-0472">Membrane</keyword>
<dbReference type="RefSeq" id="WP_207259267.1">
    <property type="nucleotide sequence ID" value="NZ_JAFMPP010000020.1"/>
</dbReference>
<comment type="caution">
    <text evidence="2">The sequence shown here is derived from an EMBL/GenBank/DDBJ whole genome shotgun (WGS) entry which is preliminary data.</text>
</comment>
<gene>
    <name evidence="2" type="ORF">J1C48_17345</name>
</gene>
<sequence length="173" mass="18276">MAHRTTAGLASIADWAGAVFMAVSLALCVVLAGPADGATEGLDGLIANTLDDHALAAAFAGKHLEGVYADARHWSESYTSNGTLSYRDAQGEWSGDWSVRRATFCTFYQSAALNGGCFVVAQRGANCFDFYTVGPRFVAIASADDIRAGRNWTARGWYVGAKPSCPKSGRNLA</sequence>
<proteinExistence type="predicted"/>
<organism evidence="2 3">
    <name type="scientific">Jiella flava</name>
    <dbReference type="NCBI Taxonomy" id="2816857"/>
    <lineage>
        <taxon>Bacteria</taxon>
        <taxon>Pseudomonadati</taxon>
        <taxon>Pseudomonadota</taxon>
        <taxon>Alphaproteobacteria</taxon>
        <taxon>Hyphomicrobiales</taxon>
        <taxon>Aurantimonadaceae</taxon>
        <taxon>Jiella</taxon>
    </lineage>
</organism>
<protein>
    <recommendedName>
        <fullName evidence="4">DUF995 domain-containing protein</fullName>
    </recommendedName>
</protein>
<keyword evidence="1" id="KW-0812">Transmembrane</keyword>
<name>A0A939G3E6_9HYPH</name>
<evidence type="ECO:0000256" key="1">
    <source>
        <dbReference type="SAM" id="Phobius"/>
    </source>
</evidence>
<reference evidence="2" key="1">
    <citation type="submission" date="2021-03" db="EMBL/GenBank/DDBJ databases">
        <title>Whole genome sequence of Jiella sp. CQZ9-1.</title>
        <authorList>
            <person name="Tuo L."/>
        </authorList>
    </citation>
    <scope>NUCLEOTIDE SEQUENCE</scope>
    <source>
        <strain evidence="2">CQZ9-1</strain>
    </source>
</reference>
<accession>A0A939G3E6</accession>
<feature type="transmembrane region" description="Helical" evidence="1">
    <location>
        <begin position="12"/>
        <end position="33"/>
    </location>
</feature>
<dbReference type="Proteomes" id="UP000664122">
    <property type="component" value="Unassembled WGS sequence"/>
</dbReference>
<evidence type="ECO:0008006" key="4">
    <source>
        <dbReference type="Google" id="ProtNLM"/>
    </source>
</evidence>